<organism evidence="2 3">
    <name type="scientific">Dactylonectria estremocensis</name>
    <dbReference type="NCBI Taxonomy" id="1079267"/>
    <lineage>
        <taxon>Eukaryota</taxon>
        <taxon>Fungi</taxon>
        <taxon>Dikarya</taxon>
        <taxon>Ascomycota</taxon>
        <taxon>Pezizomycotina</taxon>
        <taxon>Sordariomycetes</taxon>
        <taxon>Hypocreomycetidae</taxon>
        <taxon>Hypocreales</taxon>
        <taxon>Nectriaceae</taxon>
        <taxon>Dactylonectria</taxon>
    </lineage>
</organism>
<dbReference type="EMBL" id="JAGMUU010000042">
    <property type="protein sequence ID" value="KAH7114557.1"/>
    <property type="molecule type" value="Genomic_DNA"/>
</dbReference>
<dbReference type="AlphaFoldDB" id="A0A9P9IC59"/>
<dbReference type="OrthoDB" id="10252171at2759"/>
<dbReference type="InterPro" id="IPR008984">
    <property type="entry name" value="SMAD_FHA_dom_sf"/>
</dbReference>
<keyword evidence="3" id="KW-1185">Reference proteome</keyword>
<proteinExistence type="predicted"/>
<protein>
    <recommendedName>
        <fullName evidence="1">FHA domain-containing protein</fullName>
    </recommendedName>
</protein>
<sequence length="203" mass="22389">MNRLSKRHFTINANEAGQPVIRDLSTNGTYINGKRVKKTTEIVLSNGDSISIWLEDGNKVLMFKVATQNVNCPYLASLELCQADGLAPTPLKKDPHSGAGLFGHNGGSQVSNEVFPPDLGPFSETETLLFLIPWSTAAREEVRQLAKTPKSINLFGKIGLLYPWRKLTGASQRQKPLVREIVNYVWVDADHLCEGARDGNLTD</sequence>
<accession>A0A9P9IC59</accession>
<feature type="domain" description="FHA" evidence="1">
    <location>
        <begin position="1"/>
        <end position="36"/>
    </location>
</feature>
<dbReference type="Gene3D" id="2.60.200.20">
    <property type="match status" value="1"/>
</dbReference>
<evidence type="ECO:0000313" key="3">
    <source>
        <dbReference type="Proteomes" id="UP000717696"/>
    </source>
</evidence>
<dbReference type="Proteomes" id="UP000717696">
    <property type="component" value="Unassembled WGS sequence"/>
</dbReference>
<dbReference type="SUPFAM" id="SSF49879">
    <property type="entry name" value="SMAD/FHA domain"/>
    <property type="match status" value="1"/>
</dbReference>
<comment type="caution">
    <text evidence="2">The sequence shown here is derived from an EMBL/GenBank/DDBJ whole genome shotgun (WGS) entry which is preliminary data.</text>
</comment>
<dbReference type="Pfam" id="PF00498">
    <property type="entry name" value="FHA"/>
    <property type="match status" value="1"/>
</dbReference>
<dbReference type="PROSITE" id="PS50006">
    <property type="entry name" value="FHA_DOMAIN"/>
    <property type="match status" value="1"/>
</dbReference>
<feature type="non-terminal residue" evidence="2">
    <location>
        <position position="1"/>
    </location>
</feature>
<evidence type="ECO:0000259" key="1">
    <source>
        <dbReference type="PROSITE" id="PS50006"/>
    </source>
</evidence>
<reference evidence="2" key="1">
    <citation type="journal article" date="2021" name="Nat. Commun.">
        <title>Genetic determinants of endophytism in the Arabidopsis root mycobiome.</title>
        <authorList>
            <person name="Mesny F."/>
            <person name="Miyauchi S."/>
            <person name="Thiergart T."/>
            <person name="Pickel B."/>
            <person name="Atanasova L."/>
            <person name="Karlsson M."/>
            <person name="Huettel B."/>
            <person name="Barry K.W."/>
            <person name="Haridas S."/>
            <person name="Chen C."/>
            <person name="Bauer D."/>
            <person name="Andreopoulos W."/>
            <person name="Pangilinan J."/>
            <person name="LaButti K."/>
            <person name="Riley R."/>
            <person name="Lipzen A."/>
            <person name="Clum A."/>
            <person name="Drula E."/>
            <person name="Henrissat B."/>
            <person name="Kohler A."/>
            <person name="Grigoriev I.V."/>
            <person name="Martin F.M."/>
            <person name="Hacquard S."/>
        </authorList>
    </citation>
    <scope>NUCLEOTIDE SEQUENCE</scope>
    <source>
        <strain evidence="2">MPI-CAGE-AT-0021</strain>
    </source>
</reference>
<evidence type="ECO:0000313" key="2">
    <source>
        <dbReference type="EMBL" id="KAH7114557.1"/>
    </source>
</evidence>
<gene>
    <name evidence="2" type="ORF">B0J13DRAFT_573477</name>
</gene>
<name>A0A9P9IC59_9HYPO</name>
<dbReference type="InterPro" id="IPR000253">
    <property type="entry name" value="FHA_dom"/>
</dbReference>